<comment type="similarity">
    <text evidence="3">Belongs to the peptidase C56 family. HSP31-like subfamily.</text>
</comment>
<evidence type="ECO:0000313" key="7">
    <source>
        <dbReference type="Proteomes" id="UP000292544"/>
    </source>
</evidence>
<dbReference type="Proteomes" id="UP000292544">
    <property type="component" value="Unassembled WGS sequence"/>
</dbReference>
<comment type="caution">
    <text evidence="6">The sequence shown here is derived from an EMBL/GenBank/DDBJ whole genome shotgun (WGS) entry which is preliminary data.</text>
</comment>
<organism evidence="6 7">
    <name type="scientific">Corallincola spongiicola</name>
    <dbReference type="NCBI Taxonomy" id="2520508"/>
    <lineage>
        <taxon>Bacteria</taxon>
        <taxon>Pseudomonadati</taxon>
        <taxon>Pseudomonadota</taxon>
        <taxon>Gammaproteobacteria</taxon>
        <taxon>Alteromonadales</taxon>
        <taxon>Psychromonadaceae</taxon>
        <taxon>Corallincola</taxon>
    </lineage>
</organism>
<dbReference type="Pfam" id="PF01965">
    <property type="entry name" value="DJ-1_PfpI"/>
    <property type="match status" value="1"/>
</dbReference>
<evidence type="ECO:0000313" key="6">
    <source>
        <dbReference type="EMBL" id="TAA42584.1"/>
    </source>
</evidence>
<keyword evidence="7" id="KW-1185">Reference proteome</keyword>
<proteinExistence type="inferred from homology"/>
<dbReference type="CDD" id="cd03141">
    <property type="entry name" value="GATase1_Hsp31_like"/>
    <property type="match status" value="1"/>
</dbReference>
<keyword evidence="4" id="KW-0732">Signal</keyword>
<dbReference type="PANTHER" id="PTHR48094">
    <property type="entry name" value="PROTEIN/NUCLEIC ACID DEGLYCASE DJ-1-RELATED"/>
    <property type="match status" value="1"/>
</dbReference>
<name>A0ABY1WM44_9GAMM</name>
<sequence>MKLLIKSVLLAVLAFASTTSLAADKVLMVLTSHSQMGDTGKPTGYWLAELTHPYYALADAGFEVTIVSIKGGKAPIDPNSLTEEDAENQRFLADAKLKQQIENTATLASVNPADYRAVVYSGGHGTMWDFPNNPDVNSVSAAIYEQGGVVAAVCHGPAALLDIKLSDGSYLIAGKQVTGFSNLEEEQIELTQVMPFLLQDQLIERGASFSKAAPWQSKVVADQRVVTGQNPQSAKLLGETVAALLKK</sequence>
<gene>
    <name evidence="6" type="ORF">EXY25_14940</name>
</gene>
<dbReference type="InterPro" id="IPR029062">
    <property type="entry name" value="Class_I_gatase-like"/>
</dbReference>
<feature type="chain" id="PRO_5046249317" evidence="4">
    <location>
        <begin position="23"/>
        <end position="247"/>
    </location>
</feature>
<dbReference type="PANTHER" id="PTHR48094:SF11">
    <property type="entry name" value="GLUTATHIONE-INDEPENDENT GLYOXALASE HSP31-RELATED"/>
    <property type="match status" value="1"/>
</dbReference>
<evidence type="ECO:0000259" key="5">
    <source>
        <dbReference type="Pfam" id="PF01965"/>
    </source>
</evidence>
<keyword evidence="6" id="KW-0315">Glutamine amidotransferase</keyword>
<keyword evidence="1" id="KW-0346">Stress response</keyword>
<feature type="signal peptide" evidence="4">
    <location>
        <begin position="1"/>
        <end position="22"/>
    </location>
</feature>
<evidence type="ECO:0000256" key="2">
    <source>
        <dbReference type="ARBA" id="ARBA00023239"/>
    </source>
</evidence>
<accession>A0ABY1WM44</accession>
<evidence type="ECO:0000256" key="1">
    <source>
        <dbReference type="ARBA" id="ARBA00023016"/>
    </source>
</evidence>
<dbReference type="InterPro" id="IPR002818">
    <property type="entry name" value="DJ-1/PfpI"/>
</dbReference>
<evidence type="ECO:0000256" key="4">
    <source>
        <dbReference type="SAM" id="SignalP"/>
    </source>
</evidence>
<dbReference type="InterPro" id="IPR050325">
    <property type="entry name" value="Prot/Nucl_acid_deglycase"/>
</dbReference>
<protein>
    <submittedName>
        <fullName evidence="6">Type 1 glutamine amidotransferase domain-containing protein</fullName>
    </submittedName>
</protein>
<reference evidence="7" key="1">
    <citation type="submission" date="2019-02" db="EMBL/GenBank/DDBJ databases">
        <title>Draft genome sequence of Muricauda sp. 176CP4-71.</title>
        <authorList>
            <person name="Park J.-S."/>
        </authorList>
    </citation>
    <scope>NUCLEOTIDE SEQUENCE [LARGE SCALE GENOMIC DNA]</scope>
    <source>
        <strain evidence="7">176GS2-150</strain>
    </source>
</reference>
<dbReference type="SUPFAM" id="SSF52317">
    <property type="entry name" value="Class I glutamine amidotransferase-like"/>
    <property type="match status" value="1"/>
</dbReference>
<feature type="domain" description="DJ-1/PfpI" evidence="5">
    <location>
        <begin position="48"/>
        <end position="241"/>
    </location>
</feature>
<dbReference type="RefSeq" id="WP_130567410.1">
    <property type="nucleotide sequence ID" value="NZ_SHLY01000006.1"/>
</dbReference>
<dbReference type="Gene3D" id="3.40.50.880">
    <property type="match status" value="1"/>
</dbReference>
<evidence type="ECO:0000256" key="3">
    <source>
        <dbReference type="ARBA" id="ARBA00038493"/>
    </source>
</evidence>
<keyword evidence="2" id="KW-0456">Lyase</keyword>
<dbReference type="EMBL" id="SHLY01000006">
    <property type="protein sequence ID" value="TAA42584.1"/>
    <property type="molecule type" value="Genomic_DNA"/>
</dbReference>